<reference evidence="2" key="1">
    <citation type="journal article" date="2023" name="IScience">
        <title>Live-bearing cockroach genome reveals convergent evolutionary mechanisms linked to viviparity in insects and beyond.</title>
        <authorList>
            <person name="Fouks B."/>
            <person name="Harrison M.C."/>
            <person name="Mikhailova A.A."/>
            <person name="Marchal E."/>
            <person name="English S."/>
            <person name="Carruthers M."/>
            <person name="Jennings E.C."/>
            <person name="Chiamaka E.L."/>
            <person name="Frigard R.A."/>
            <person name="Pippel M."/>
            <person name="Attardo G.M."/>
            <person name="Benoit J.B."/>
            <person name="Bornberg-Bauer E."/>
            <person name="Tobe S.S."/>
        </authorList>
    </citation>
    <scope>NUCLEOTIDE SEQUENCE</scope>
    <source>
        <strain evidence="2">Stay&amp;Tobe</strain>
    </source>
</reference>
<accession>A0AAD8AC86</accession>
<feature type="region of interest" description="Disordered" evidence="1">
    <location>
        <begin position="79"/>
        <end position="101"/>
    </location>
</feature>
<keyword evidence="3" id="KW-1185">Reference proteome</keyword>
<evidence type="ECO:0000313" key="3">
    <source>
        <dbReference type="Proteomes" id="UP001233999"/>
    </source>
</evidence>
<name>A0AAD8AC86_DIPPU</name>
<evidence type="ECO:0000313" key="2">
    <source>
        <dbReference type="EMBL" id="KAJ9596314.1"/>
    </source>
</evidence>
<gene>
    <name evidence="2" type="ORF">L9F63_012647</name>
</gene>
<dbReference type="Proteomes" id="UP001233999">
    <property type="component" value="Unassembled WGS sequence"/>
</dbReference>
<dbReference type="AlphaFoldDB" id="A0AAD8AC86"/>
<comment type="caution">
    <text evidence="2">The sequence shown here is derived from an EMBL/GenBank/DDBJ whole genome shotgun (WGS) entry which is preliminary data.</text>
</comment>
<organism evidence="2 3">
    <name type="scientific">Diploptera punctata</name>
    <name type="common">Pacific beetle cockroach</name>
    <dbReference type="NCBI Taxonomy" id="6984"/>
    <lineage>
        <taxon>Eukaryota</taxon>
        <taxon>Metazoa</taxon>
        <taxon>Ecdysozoa</taxon>
        <taxon>Arthropoda</taxon>
        <taxon>Hexapoda</taxon>
        <taxon>Insecta</taxon>
        <taxon>Pterygota</taxon>
        <taxon>Neoptera</taxon>
        <taxon>Polyneoptera</taxon>
        <taxon>Dictyoptera</taxon>
        <taxon>Blattodea</taxon>
        <taxon>Blaberoidea</taxon>
        <taxon>Blaberidae</taxon>
        <taxon>Diplopterinae</taxon>
        <taxon>Diploptera</taxon>
    </lineage>
</organism>
<evidence type="ECO:0000256" key="1">
    <source>
        <dbReference type="SAM" id="MobiDB-lite"/>
    </source>
</evidence>
<reference evidence="2" key="2">
    <citation type="submission" date="2023-05" db="EMBL/GenBank/DDBJ databases">
        <authorList>
            <person name="Fouks B."/>
        </authorList>
    </citation>
    <scope>NUCLEOTIDE SEQUENCE</scope>
    <source>
        <strain evidence="2">Stay&amp;Tobe</strain>
        <tissue evidence="2">Testes</tissue>
    </source>
</reference>
<sequence>MMDCGKVSRIVIPSEYEHKDRQLKEKWEAIFKQYEFKEKPKHRRASVVSKILSQETFVRVASITQIELSKLRRDDVLETKDDSKPLTSSDVEIPSPEEEDKYGDLDSDLFVNLPSSREEKTKIVEDNPYLNFFKKSTKQAATWRPKDEFVIPTGTGIKGAKDLLKDPHRNLKEKANNVTNSIIKDFCDWFRGLGGLHHPTVTEGVLQQLFEIGFDAPAAKALCVRSEELPVVTEDVAKARNLPECAVRAGLQRIIREDIQAESNKPRVIGFGRTLRPPLRYEPPHNNTKEKWVDCPNIRQDLVTHKVAFDGITDLRSTRSFCEYLEKNPHIRPPQYLQQMGMIPK</sequence>
<dbReference type="EMBL" id="JASPKZ010001995">
    <property type="protein sequence ID" value="KAJ9596314.1"/>
    <property type="molecule type" value="Genomic_DNA"/>
</dbReference>
<proteinExistence type="predicted"/>
<protein>
    <submittedName>
        <fullName evidence="2">Uncharacterized protein</fullName>
    </submittedName>
</protein>